<dbReference type="InterPro" id="IPR016193">
    <property type="entry name" value="Cytidine_deaminase-like"/>
</dbReference>
<gene>
    <name evidence="8" type="primary">tadA</name>
    <name evidence="10" type="ORF">IAD23_03735</name>
</gene>
<dbReference type="Pfam" id="PF14437">
    <property type="entry name" value="MafB19-deam"/>
    <property type="match status" value="1"/>
</dbReference>
<comment type="cofactor">
    <cofactor evidence="8">
        <name>Zn(2+)</name>
        <dbReference type="ChEBI" id="CHEBI:29105"/>
    </cofactor>
    <text evidence="8">Binds 1 zinc ion per subunit.</text>
</comment>
<sequence>MTPLTPQACMARALELAAQAAAEGEVPVGAVVVKDGVIVGEGRNRRETGKNALYHAEIEAIDSACKALGGWRLWQCEMYVTLEPCPMCAGAILNARLRRLTFGAYDDKAGSFGSVADFNALGYNHSVEVTGGFLEEECACLLRDFFKTLRTRLKKRRGVDYALPKK</sequence>
<evidence type="ECO:0000256" key="6">
    <source>
        <dbReference type="ARBA" id="ARBA00022833"/>
    </source>
</evidence>
<comment type="catalytic activity">
    <reaction evidence="7 8">
        <text>adenosine(34) in tRNA + H2O + H(+) = inosine(34) in tRNA + NH4(+)</text>
        <dbReference type="Rhea" id="RHEA:43168"/>
        <dbReference type="Rhea" id="RHEA-COMP:10373"/>
        <dbReference type="Rhea" id="RHEA-COMP:10374"/>
        <dbReference type="ChEBI" id="CHEBI:15377"/>
        <dbReference type="ChEBI" id="CHEBI:15378"/>
        <dbReference type="ChEBI" id="CHEBI:28938"/>
        <dbReference type="ChEBI" id="CHEBI:74411"/>
        <dbReference type="ChEBI" id="CHEBI:82852"/>
        <dbReference type="EC" id="3.5.4.33"/>
    </reaction>
</comment>
<evidence type="ECO:0000256" key="2">
    <source>
        <dbReference type="ARBA" id="ARBA00011738"/>
    </source>
</evidence>
<evidence type="ECO:0000256" key="7">
    <source>
        <dbReference type="ARBA" id="ARBA00048045"/>
    </source>
</evidence>
<dbReference type="InterPro" id="IPR016192">
    <property type="entry name" value="APOBEC/CMP_deaminase_Zn-bd"/>
</dbReference>
<dbReference type="Proteomes" id="UP000824125">
    <property type="component" value="Unassembled WGS sequence"/>
</dbReference>
<proteinExistence type="inferred from homology"/>
<dbReference type="GO" id="GO:0052717">
    <property type="term" value="F:tRNA-specific adenosine-34 deaminase activity"/>
    <property type="evidence" value="ECO:0007669"/>
    <property type="project" value="UniProtKB-UniRule"/>
</dbReference>
<evidence type="ECO:0000313" key="10">
    <source>
        <dbReference type="EMBL" id="HIU69046.1"/>
    </source>
</evidence>
<feature type="binding site" evidence="8">
    <location>
        <position position="85"/>
    </location>
    <ligand>
        <name>Zn(2+)</name>
        <dbReference type="ChEBI" id="CHEBI:29105"/>
        <note>catalytic</note>
    </ligand>
</feature>
<feature type="domain" description="CMP/dCMP-type deaminase" evidence="9">
    <location>
        <begin position="4"/>
        <end position="115"/>
    </location>
</feature>
<dbReference type="GO" id="GO:0008270">
    <property type="term" value="F:zinc ion binding"/>
    <property type="evidence" value="ECO:0007669"/>
    <property type="project" value="UniProtKB-UniRule"/>
</dbReference>
<evidence type="ECO:0000256" key="1">
    <source>
        <dbReference type="ARBA" id="ARBA00010669"/>
    </source>
</evidence>
<dbReference type="EMBL" id="DVNM01000020">
    <property type="protein sequence ID" value="HIU69046.1"/>
    <property type="molecule type" value="Genomic_DNA"/>
</dbReference>
<dbReference type="PANTHER" id="PTHR11079">
    <property type="entry name" value="CYTOSINE DEAMINASE FAMILY MEMBER"/>
    <property type="match status" value="1"/>
</dbReference>
<name>A0A9D1MUH7_9FIRM</name>
<evidence type="ECO:0000256" key="8">
    <source>
        <dbReference type="HAMAP-Rule" id="MF_00972"/>
    </source>
</evidence>
<dbReference type="CDD" id="cd01285">
    <property type="entry name" value="nucleoside_deaminase"/>
    <property type="match status" value="1"/>
</dbReference>
<dbReference type="Gene3D" id="3.40.140.10">
    <property type="entry name" value="Cytidine Deaminase, domain 2"/>
    <property type="match status" value="1"/>
</dbReference>
<organism evidence="10 11">
    <name type="scientific">Candidatus Scybalenecus merdavium</name>
    <dbReference type="NCBI Taxonomy" id="2840939"/>
    <lineage>
        <taxon>Bacteria</taxon>
        <taxon>Bacillati</taxon>
        <taxon>Bacillota</taxon>
        <taxon>Clostridia</taxon>
        <taxon>Eubacteriales</taxon>
        <taxon>Oscillospiraceae</taxon>
        <taxon>Oscillospiraceae incertae sedis</taxon>
        <taxon>Candidatus Scybalenecus</taxon>
    </lineage>
</organism>
<comment type="subunit">
    <text evidence="2 8">Homodimer.</text>
</comment>
<dbReference type="InterPro" id="IPR028883">
    <property type="entry name" value="tRNA_aden_deaminase"/>
</dbReference>
<accession>A0A9D1MUH7</accession>
<dbReference type="EC" id="3.5.4.33" evidence="8"/>
<dbReference type="PROSITE" id="PS00903">
    <property type="entry name" value="CYT_DCMP_DEAMINASES_1"/>
    <property type="match status" value="1"/>
</dbReference>
<comment type="caution">
    <text evidence="10">The sequence shown here is derived from an EMBL/GenBank/DDBJ whole genome shotgun (WGS) entry which is preliminary data.</text>
</comment>
<comment type="similarity">
    <text evidence="1">Belongs to the cytidine and deoxycytidylate deaminase family. ADAT2 subfamily.</text>
</comment>
<evidence type="ECO:0000256" key="4">
    <source>
        <dbReference type="ARBA" id="ARBA00022723"/>
    </source>
</evidence>
<dbReference type="GO" id="GO:0002100">
    <property type="term" value="P:tRNA wobble adenosine to inosine editing"/>
    <property type="evidence" value="ECO:0007669"/>
    <property type="project" value="UniProtKB-UniRule"/>
</dbReference>
<keyword evidence="5 8" id="KW-0378">Hydrolase</keyword>
<dbReference type="HAMAP" id="MF_00972">
    <property type="entry name" value="tRNA_aden_deaminase"/>
    <property type="match status" value="1"/>
</dbReference>
<evidence type="ECO:0000256" key="5">
    <source>
        <dbReference type="ARBA" id="ARBA00022801"/>
    </source>
</evidence>
<keyword evidence="3 8" id="KW-0819">tRNA processing</keyword>
<evidence type="ECO:0000313" key="11">
    <source>
        <dbReference type="Proteomes" id="UP000824125"/>
    </source>
</evidence>
<feature type="binding site" evidence="8">
    <location>
        <position position="55"/>
    </location>
    <ligand>
        <name>Zn(2+)</name>
        <dbReference type="ChEBI" id="CHEBI:29105"/>
        <note>catalytic</note>
    </ligand>
</feature>
<dbReference type="PANTHER" id="PTHR11079:SF202">
    <property type="entry name" value="TRNA-SPECIFIC ADENOSINE DEAMINASE"/>
    <property type="match status" value="1"/>
</dbReference>
<feature type="binding site" evidence="8">
    <location>
        <position position="88"/>
    </location>
    <ligand>
        <name>Zn(2+)</name>
        <dbReference type="ChEBI" id="CHEBI:29105"/>
        <note>catalytic</note>
    </ligand>
</feature>
<protein>
    <recommendedName>
        <fullName evidence="8">tRNA-specific adenosine deaminase</fullName>
        <ecNumber evidence="8">3.5.4.33</ecNumber>
    </recommendedName>
</protein>
<reference evidence="10" key="1">
    <citation type="submission" date="2020-10" db="EMBL/GenBank/DDBJ databases">
        <authorList>
            <person name="Gilroy R."/>
        </authorList>
    </citation>
    <scope>NUCLEOTIDE SEQUENCE</scope>
    <source>
        <strain evidence="10">CHK176-6737</strain>
    </source>
</reference>
<dbReference type="InterPro" id="IPR058535">
    <property type="entry name" value="MafB19-deam"/>
</dbReference>
<dbReference type="PROSITE" id="PS51747">
    <property type="entry name" value="CYT_DCMP_DEAMINASES_2"/>
    <property type="match status" value="1"/>
</dbReference>
<dbReference type="SUPFAM" id="SSF53927">
    <property type="entry name" value="Cytidine deaminase-like"/>
    <property type="match status" value="1"/>
</dbReference>
<evidence type="ECO:0000256" key="3">
    <source>
        <dbReference type="ARBA" id="ARBA00022694"/>
    </source>
</evidence>
<comment type="function">
    <text evidence="8">Catalyzes the deamination of adenosine to inosine at the wobble position 34 of tRNA(Arg2).</text>
</comment>
<evidence type="ECO:0000259" key="9">
    <source>
        <dbReference type="PROSITE" id="PS51747"/>
    </source>
</evidence>
<feature type="active site" description="Proton donor" evidence="8">
    <location>
        <position position="57"/>
    </location>
</feature>
<keyword evidence="4 8" id="KW-0479">Metal-binding</keyword>
<keyword evidence="6 8" id="KW-0862">Zinc</keyword>
<dbReference type="InterPro" id="IPR002125">
    <property type="entry name" value="CMP_dCMP_dom"/>
</dbReference>
<reference evidence="10" key="2">
    <citation type="journal article" date="2021" name="PeerJ">
        <title>Extensive microbial diversity within the chicken gut microbiome revealed by metagenomics and culture.</title>
        <authorList>
            <person name="Gilroy R."/>
            <person name="Ravi A."/>
            <person name="Getino M."/>
            <person name="Pursley I."/>
            <person name="Horton D.L."/>
            <person name="Alikhan N.F."/>
            <person name="Baker D."/>
            <person name="Gharbi K."/>
            <person name="Hall N."/>
            <person name="Watson M."/>
            <person name="Adriaenssens E.M."/>
            <person name="Foster-Nyarko E."/>
            <person name="Jarju S."/>
            <person name="Secka A."/>
            <person name="Antonio M."/>
            <person name="Oren A."/>
            <person name="Chaudhuri R.R."/>
            <person name="La Ragione R."/>
            <person name="Hildebrand F."/>
            <person name="Pallen M.J."/>
        </authorList>
    </citation>
    <scope>NUCLEOTIDE SEQUENCE</scope>
    <source>
        <strain evidence="10">CHK176-6737</strain>
    </source>
</reference>
<dbReference type="AlphaFoldDB" id="A0A9D1MUH7"/>